<feature type="compositionally biased region" description="Basic and acidic residues" evidence="2">
    <location>
        <begin position="120"/>
        <end position="136"/>
    </location>
</feature>
<feature type="region of interest" description="Disordered" evidence="2">
    <location>
        <begin position="82"/>
        <end position="105"/>
    </location>
</feature>
<dbReference type="AlphaFoldDB" id="A0A1Q3FZX9"/>
<dbReference type="EMBL" id="GFDL01001952">
    <property type="protein sequence ID" value="JAV33093.1"/>
    <property type="molecule type" value="Transcribed_RNA"/>
</dbReference>
<proteinExistence type="predicted"/>
<keyword evidence="1" id="KW-0175">Coiled coil</keyword>
<feature type="compositionally biased region" description="Basic and acidic residues" evidence="2">
    <location>
        <begin position="178"/>
        <end position="195"/>
    </location>
</feature>
<dbReference type="PANTHER" id="PTHR14240">
    <property type="entry name" value="RETINITIS PIGMENTOSA GTPASE REGULATOR-INTERACTING PROTEIN"/>
    <property type="match status" value="1"/>
</dbReference>
<feature type="region of interest" description="Disordered" evidence="2">
    <location>
        <begin position="120"/>
        <end position="204"/>
    </location>
</feature>
<dbReference type="InterPro" id="IPR031139">
    <property type="entry name" value="RPGRIP1_fam"/>
</dbReference>
<organism evidence="3">
    <name type="scientific">Culex tarsalis</name>
    <name type="common">Encephalitis mosquito</name>
    <dbReference type="NCBI Taxonomy" id="7177"/>
    <lineage>
        <taxon>Eukaryota</taxon>
        <taxon>Metazoa</taxon>
        <taxon>Ecdysozoa</taxon>
        <taxon>Arthropoda</taxon>
        <taxon>Hexapoda</taxon>
        <taxon>Insecta</taxon>
        <taxon>Pterygota</taxon>
        <taxon>Neoptera</taxon>
        <taxon>Endopterygota</taxon>
        <taxon>Diptera</taxon>
        <taxon>Nematocera</taxon>
        <taxon>Culicoidea</taxon>
        <taxon>Culicidae</taxon>
        <taxon>Culicinae</taxon>
        <taxon>Culicini</taxon>
        <taxon>Culex</taxon>
        <taxon>Culex</taxon>
    </lineage>
</organism>
<name>A0A1Q3FZX9_CULTA</name>
<feature type="region of interest" description="Disordered" evidence="2">
    <location>
        <begin position="595"/>
        <end position="618"/>
    </location>
</feature>
<accession>A0A1Q3FZX9</accession>
<feature type="compositionally biased region" description="Acidic residues" evidence="2">
    <location>
        <begin position="160"/>
        <end position="177"/>
    </location>
</feature>
<dbReference type="GO" id="GO:1905515">
    <property type="term" value="P:non-motile cilium assembly"/>
    <property type="evidence" value="ECO:0007669"/>
    <property type="project" value="TreeGrafter"/>
</dbReference>
<evidence type="ECO:0000313" key="3">
    <source>
        <dbReference type="EMBL" id="JAV33093.1"/>
    </source>
</evidence>
<feature type="compositionally biased region" description="Basic and acidic residues" evidence="2">
    <location>
        <begin position="478"/>
        <end position="496"/>
    </location>
</feature>
<feature type="compositionally biased region" description="Low complexity" evidence="2">
    <location>
        <begin position="604"/>
        <end position="613"/>
    </location>
</feature>
<dbReference type="GO" id="GO:0035869">
    <property type="term" value="C:ciliary transition zone"/>
    <property type="evidence" value="ECO:0007669"/>
    <property type="project" value="TreeGrafter"/>
</dbReference>
<reference evidence="3" key="1">
    <citation type="submission" date="2017-01" db="EMBL/GenBank/DDBJ databases">
        <title>A deep insight into the sialotranscriptome of adult male and female Cluex tarsalis mosquitoes.</title>
        <authorList>
            <person name="Ribeiro J.M."/>
            <person name="Moreira F."/>
            <person name="Bernard K.A."/>
            <person name="Calvo E."/>
        </authorList>
    </citation>
    <scope>NUCLEOTIDE SEQUENCE</scope>
    <source>
        <strain evidence="3">Kern County</strain>
        <tissue evidence="3">Salivary glands</tissue>
    </source>
</reference>
<feature type="region of interest" description="Disordered" evidence="2">
    <location>
        <begin position="464"/>
        <end position="510"/>
    </location>
</feature>
<dbReference type="PANTHER" id="PTHR14240:SF1">
    <property type="entry name" value="PROTEIN FANTOM-RELATED"/>
    <property type="match status" value="1"/>
</dbReference>
<dbReference type="InterPro" id="IPR035892">
    <property type="entry name" value="C2_domain_sf"/>
</dbReference>
<sequence>MGNDQQQNGKRRPVSASPYAENYKVPMDICQRHLINHRVLVSKLTRRELEDKYINLCDENFTMKKRAQEQDDQIKKLKVKLVRMSSESRSKSRTDLTGQQSKLQDLEAQRRELREKLEALRKNQKKESREKRDSYTKVRSHSARRLKESTTTRSSPSTSNEDDEVGYDEDRDEVSSEEDNKEHDESSSSKGEPSKPSKPCSGCQSLQAEKLANESEFVKMKMSIKFMHKEIQNEKEKNALLARQLEEKLSYEIMKRNAAENVEVINLTRQVEDMTRQIQRRQEEEKRAMDMELAKQGELEGQVRKEKDRNGQLFEECERLKKNIEKLRENMSEVEIERDFLKRQQENFTKIVDENKLLRYQLEELRKQNEELARQLEALKEEEAVTRSAQKELLEKLKTLQQDNDTLSVLLEGLRTENETLAEEKTVLEHNMRNLEASPAKDGRMTPMITCQVEIQTDPIEILSESGSDSEDEPTVSPKKDSNHQDDEHSPERRFSAETTGTMGASRRPTQETNTLQLMGTKHVRISQIRRLPRVSMLQQNIIHQAPRTSNLALLLSNTYAQNLAKDFRSSHFWNPPARDSVMSSVLTTPEKKRISFQEDDSNAVDNSSKSSSPETTDDVHQNYAEYFGLKPDAQSRMSMMPKPPPLTVALPEQRLAVVIRTVRWRDATLADLFAQKVQHFYVEFSFLNEKGHLLETQNSADLLAAGINRKPPLEYRFDYRIEFVLDAQRRQMLRDMLRPGGRDMVRFVVVHEQVEIRRCTEIGYASIRLRQEVLPPEADDPRMIDTPIYDIMAPDKEIGVLGITLEGIAMLKDNVSN</sequence>
<evidence type="ECO:0000256" key="1">
    <source>
        <dbReference type="SAM" id="Coils"/>
    </source>
</evidence>
<feature type="coiled-coil region" evidence="1">
    <location>
        <begin position="224"/>
        <end position="438"/>
    </location>
</feature>
<dbReference type="Gene3D" id="2.60.40.150">
    <property type="entry name" value="C2 domain"/>
    <property type="match status" value="1"/>
</dbReference>
<evidence type="ECO:0000256" key="2">
    <source>
        <dbReference type="SAM" id="MobiDB-lite"/>
    </source>
</evidence>
<protein>
    <submittedName>
        <fullName evidence="3">Putative rho-associated coiled-coil</fullName>
    </submittedName>
</protein>